<evidence type="ECO:0008006" key="4">
    <source>
        <dbReference type="Google" id="ProtNLM"/>
    </source>
</evidence>
<dbReference type="PROSITE" id="PS51257">
    <property type="entry name" value="PROKAR_LIPOPROTEIN"/>
    <property type="match status" value="1"/>
</dbReference>
<accession>A0ABT9JXB6</accession>
<comment type="caution">
    <text evidence="2">The sequence shown here is derived from an EMBL/GenBank/DDBJ whole genome shotgun (WGS) entry which is preliminary data.</text>
</comment>
<dbReference type="RefSeq" id="WP_306390353.1">
    <property type="nucleotide sequence ID" value="NZ_JAVCAP010000031.1"/>
</dbReference>
<proteinExistence type="predicted"/>
<evidence type="ECO:0000313" key="3">
    <source>
        <dbReference type="Proteomes" id="UP001225906"/>
    </source>
</evidence>
<dbReference type="EMBL" id="JAVCAP010000031">
    <property type="protein sequence ID" value="MDP8568615.1"/>
    <property type="molecule type" value="Genomic_DNA"/>
</dbReference>
<evidence type="ECO:0000313" key="2">
    <source>
        <dbReference type="EMBL" id="MDP8568615.1"/>
    </source>
</evidence>
<dbReference type="Proteomes" id="UP001225906">
    <property type="component" value="Unassembled WGS sequence"/>
</dbReference>
<keyword evidence="3" id="KW-1185">Reference proteome</keyword>
<name>A0ABT9JXB6_9PROT</name>
<sequence>MKKVIIIFAAALLSACAKHYVYESSPQFYRAKGQDDQTKITGKIEQSRKINLLNTISVDKITIYFDGIEQIVGYLDDELTGELEGKPFNGKKTSASCSSKSLSNNLAEIRCIVFIDNERAATIVI</sequence>
<evidence type="ECO:0000256" key="1">
    <source>
        <dbReference type="SAM" id="SignalP"/>
    </source>
</evidence>
<feature type="chain" id="PRO_5046077565" description="Lipoprotein" evidence="1">
    <location>
        <begin position="20"/>
        <end position="125"/>
    </location>
</feature>
<protein>
    <recommendedName>
        <fullName evidence="4">Lipoprotein</fullName>
    </recommendedName>
</protein>
<reference evidence="3" key="1">
    <citation type="journal article" date="2019" name="Int. J. Syst. Evol. Microbiol.">
        <title>The Global Catalogue of Microorganisms (GCM) 10K type strain sequencing project: providing services to taxonomists for standard genome sequencing and annotation.</title>
        <authorList>
            <consortium name="The Broad Institute Genomics Platform"/>
            <consortium name="The Broad Institute Genome Sequencing Center for Infectious Disease"/>
            <person name="Wu L."/>
            <person name="Ma J."/>
        </authorList>
    </citation>
    <scope>NUCLEOTIDE SEQUENCE [LARGE SCALE GENOMIC DNA]</scope>
    <source>
        <strain evidence="3">VKM B-3159</strain>
    </source>
</reference>
<gene>
    <name evidence="2" type="ORF">Q9291_12220</name>
</gene>
<organism evidence="2 3">
    <name type="scientific">Methylophilus aquaticus</name>
    <dbReference type="NCBI Taxonomy" id="1971610"/>
    <lineage>
        <taxon>Bacteria</taxon>
        <taxon>Pseudomonadati</taxon>
        <taxon>Pseudomonadota</taxon>
        <taxon>Betaproteobacteria</taxon>
        <taxon>Nitrosomonadales</taxon>
        <taxon>Methylophilaceae</taxon>
        <taxon>Methylophilus</taxon>
    </lineage>
</organism>
<feature type="signal peptide" evidence="1">
    <location>
        <begin position="1"/>
        <end position="19"/>
    </location>
</feature>
<keyword evidence="1" id="KW-0732">Signal</keyword>